<keyword evidence="3" id="KW-1185">Reference proteome</keyword>
<evidence type="ECO:0000313" key="3">
    <source>
        <dbReference type="Proteomes" id="UP000325577"/>
    </source>
</evidence>
<evidence type="ECO:0000313" key="2">
    <source>
        <dbReference type="EMBL" id="KAA8525588.1"/>
    </source>
</evidence>
<organism evidence="2 3">
    <name type="scientific">Nyssa sinensis</name>
    <dbReference type="NCBI Taxonomy" id="561372"/>
    <lineage>
        <taxon>Eukaryota</taxon>
        <taxon>Viridiplantae</taxon>
        <taxon>Streptophyta</taxon>
        <taxon>Embryophyta</taxon>
        <taxon>Tracheophyta</taxon>
        <taxon>Spermatophyta</taxon>
        <taxon>Magnoliopsida</taxon>
        <taxon>eudicotyledons</taxon>
        <taxon>Gunneridae</taxon>
        <taxon>Pentapetalae</taxon>
        <taxon>asterids</taxon>
        <taxon>Cornales</taxon>
        <taxon>Nyssaceae</taxon>
        <taxon>Nyssa</taxon>
    </lineage>
</organism>
<sequence length="88" mass="10441">MRKATKKKKEKEAKLAEIELNLLEQLREIVLSPQPVNVERLEWRQLGDLTEFAAEVLRRLKEMNNEEVSQLGFDDEPRTHFNRLPVRT</sequence>
<evidence type="ECO:0000256" key="1">
    <source>
        <dbReference type="SAM" id="Coils"/>
    </source>
</evidence>
<protein>
    <submittedName>
        <fullName evidence="2">Uncharacterized protein</fullName>
    </submittedName>
</protein>
<name>A0A5J5A6G2_9ASTE</name>
<dbReference type="Proteomes" id="UP000325577">
    <property type="component" value="Linkage Group LG3"/>
</dbReference>
<proteinExistence type="predicted"/>
<accession>A0A5J5A6G2</accession>
<dbReference type="AlphaFoldDB" id="A0A5J5A6G2"/>
<reference evidence="2 3" key="1">
    <citation type="submission" date="2019-09" db="EMBL/GenBank/DDBJ databases">
        <title>A chromosome-level genome assembly of the Chinese tupelo Nyssa sinensis.</title>
        <authorList>
            <person name="Yang X."/>
            <person name="Kang M."/>
            <person name="Yang Y."/>
            <person name="Xiong H."/>
            <person name="Wang M."/>
            <person name="Zhang Z."/>
            <person name="Wang Z."/>
            <person name="Wu H."/>
            <person name="Ma T."/>
            <person name="Liu J."/>
            <person name="Xi Z."/>
        </authorList>
    </citation>
    <scope>NUCLEOTIDE SEQUENCE [LARGE SCALE GENOMIC DNA]</scope>
    <source>
        <strain evidence="2">J267</strain>
        <tissue evidence="2">Leaf</tissue>
    </source>
</reference>
<dbReference type="EMBL" id="CM018046">
    <property type="protein sequence ID" value="KAA8525588.1"/>
    <property type="molecule type" value="Genomic_DNA"/>
</dbReference>
<feature type="coiled-coil region" evidence="1">
    <location>
        <begin position="1"/>
        <end position="28"/>
    </location>
</feature>
<gene>
    <name evidence="2" type="ORF">F0562_007443</name>
</gene>
<dbReference type="OrthoDB" id="6021743at2759"/>
<keyword evidence="1" id="KW-0175">Coiled coil</keyword>